<organism evidence="1 2">
    <name type="scientific">Persea americana</name>
    <name type="common">Avocado</name>
    <dbReference type="NCBI Taxonomy" id="3435"/>
    <lineage>
        <taxon>Eukaryota</taxon>
        <taxon>Viridiplantae</taxon>
        <taxon>Streptophyta</taxon>
        <taxon>Embryophyta</taxon>
        <taxon>Tracheophyta</taxon>
        <taxon>Spermatophyta</taxon>
        <taxon>Magnoliopsida</taxon>
        <taxon>Magnoliidae</taxon>
        <taxon>Laurales</taxon>
        <taxon>Lauraceae</taxon>
        <taxon>Persea</taxon>
    </lineage>
</organism>
<dbReference type="Proteomes" id="UP001234297">
    <property type="component" value="Chromosome 9"/>
</dbReference>
<dbReference type="EMBL" id="CM056817">
    <property type="protein sequence ID" value="KAJ8620013.1"/>
    <property type="molecule type" value="Genomic_DNA"/>
</dbReference>
<comment type="caution">
    <text evidence="1">The sequence shown here is derived from an EMBL/GenBank/DDBJ whole genome shotgun (WGS) entry which is preliminary data.</text>
</comment>
<keyword evidence="2" id="KW-1185">Reference proteome</keyword>
<protein>
    <submittedName>
        <fullName evidence="1">Uncharacterized protein</fullName>
    </submittedName>
</protein>
<proteinExistence type="predicted"/>
<evidence type="ECO:0000313" key="1">
    <source>
        <dbReference type="EMBL" id="KAJ8620013.1"/>
    </source>
</evidence>
<reference evidence="1 2" key="1">
    <citation type="journal article" date="2022" name="Hortic Res">
        <title>A haplotype resolved chromosomal level avocado genome allows analysis of novel avocado genes.</title>
        <authorList>
            <person name="Nath O."/>
            <person name="Fletcher S.J."/>
            <person name="Hayward A."/>
            <person name="Shaw L.M."/>
            <person name="Masouleh A.K."/>
            <person name="Furtado A."/>
            <person name="Henry R.J."/>
            <person name="Mitter N."/>
        </authorList>
    </citation>
    <scope>NUCLEOTIDE SEQUENCE [LARGE SCALE GENOMIC DNA]</scope>
    <source>
        <strain evidence="2">cv. Hass</strain>
    </source>
</reference>
<name>A0ACC2KG97_PERAE</name>
<sequence length="302" mass="33608">MGMFFSITEDDIAHALGCRTNAGGFSRFPATSTVASITNEMCGGRFSKDNYTSTRRSYLPQKLWLIDQVLRANAFPTHHKDKRRGEFLETLYAIHSGYAVSLPHMDFQEMCKVNRLFKESKKDPKKKRPLPFPHLLPMLFLHLADPTDVPLSISPNEEPISCSDLYSEVHWTQGVTSILCNLQHAHPAMMPGVVAPLVDPPVHPQAPPVVPPPVAPPLAGPTDPFSMSYAQYEALLHDQQALQSRQLAFESRFKDFATTTTYSLFEMRSLLRGLSGLSPPHRDSHMGQGSGRTSHDRAGEAD</sequence>
<accession>A0ACC2KG97</accession>
<gene>
    <name evidence="1" type="ORF">MRB53_028542</name>
</gene>
<evidence type="ECO:0000313" key="2">
    <source>
        <dbReference type="Proteomes" id="UP001234297"/>
    </source>
</evidence>